<evidence type="ECO:0000256" key="1">
    <source>
        <dbReference type="ARBA" id="ARBA00023015"/>
    </source>
</evidence>
<dbReference type="GO" id="GO:0003700">
    <property type="term" value="F:DNA-binding transcription factor activity"/>
    <property type="evidence" value="ECO:0007669"/>
    <property type="project" value="InterPro"/>
</dbReference>
<evidence type="ECO:0000313" key="8">
    <source>
        <dbReference type="Proteomes" id="UP000218979"/>
    </source>
</evidence>
<dbReference type="EMBL" id="FPKS01000006">
    <property type="protein sequence ID" value="SFZ74846.1"/>
    <property type="molecule type" value="Genomic_DNA"/>
</dbReference>
<dbReference type="InterPro" id="IPR018062">
    <property type="entry name" value="HTH_AraC-typ_CS"/>
</dbReference>
<organism evidence="6 7">
    <name type="scientific">Pseudolactococcus chungangensis CAU 28 = DSM 22330</name>
    <dbReference type="NCBI Taxonomy" id="1122154"/>
    <lineage>
        <taxon>Bacteria</taxon>
        <taxon>Bacillati</taxon>
        <taxon>Bacillota</taxon>
        <taxon>Bacilli</taxon>
        <taxon>Lactobacillales</taxon>
        <taxon>Streptococcaceae</taxon>
        <taxon>Pseudolactococcus</taxon>
    </lineage>
</organism>
<dbReference type="PRINTS" id="PR00032">
    <property type="entry name" value="HTHARAC"/>
</dbReference>
<dbReference type="Pfam" id="PF12833">
    <property type="entry name" value="HTH_18"/>
    <property type="match status" value="1"/>
</dbReference>
<dbReference type="SUPFAM" id="SSF46689">
    <property type="entry name" value="Homeodomain-like"/>
    <property type="match status" value="1"/>
</dbReference>
<dbReference type="InterPro" id="IPR009057">
    <property type="entry name" value="Homeodomain-like_sf"/>
</dbReference>
<keyword evidence="1" id="KW-0805">Transcription regulation</keyword>
<keyword evidence="8" id="KW-1185">Reference proteome</keyword>
<name>A0A1K2HDJ5_9LACT</name>
<dbReference type="GO" id="GO:0043565">
    <property type="term" value="F:sequence-specific DNA binding"/>
    <property type="evidence" value="ECO:0007669"/>
    <property type="project" value="InterPro"/>
</dbReference>
<sequence length="221" mass="25969">MKVGDIIKNLEIHDLEFSVVHFNKKVLRDNFDEKIKNCTVEYLESKGYNVYSNNDLHKLVFLNNDRHRLLLITKENSESDVIIVSNEDLSPYMQTVGIQNIPEYYRETLDKFKDTELHSSVERMLYHTEKNYTLTDLSTESCMTSRNFTRQFKAISGVSFLEFYRPFKMELAKDMLSRGMKINEVSEKLGFSETSYFNRVFKKIIGMTPSTYREIMVGDKA</sequence>
<reference evidence="6 7" key="2">
    <citation type="submission" date="2016-11" db="EMBL/GenBank/DDBJ databases">
        <authorList>
            <person name="Jaros S."/>
            <person name="Januszkiewicz K."/>
            <person name="Wedrychowicz H."/>
        </authorList>
    </citation>
    <scope>NUCLEOTIDE SEQUENCE [LARGE SCALE GENOMIC DNA]</scope>
    <source>
        <strain evidence="6 7">DSM 22330</strain>
    </source>
</reference>
<dbReference type="PANTHER" id="PTHR43280">
    <property type="entry name" value="ARAC-FAMILY TRANSCRIPTIONAL REGULATOR"/>
    <property type="match status" value="1"/>
</dbReference>
<gene>
    <name evidence="5" type="ORF">RR45_GL001164</name>
    <name evidence="6" type="ORF">SAMN02746068_01384</name>
</gene>
<dbReference type="PROSITE" id="PS00041">
    <property type="entry name" value="HTH_ARAC_FAMILY_1"/>
    <property type="match status" value="1"/>
</dbReference>
<dbReference type="SMART" id="SM00342">
    <property type="entry name" value="HTH_ARAC"/>
    <property type="match status" value="1"/>
</dbReference>
<dbReference type="OrthoDB" id="342399at2"/>
<evidence type="ECO:0000313" key="7">
    <source>
        <dbReference type="Proteomes" id="UP000185655"/>
    </source>
</evidence>
<keyword evidence="3" id="KW-0804">Transcription</keyword>
<proteinExistence type="predicted"/>
<dbReference type="AlphaFoldDB" id="A0A1K2HDJ5"/>
<dbReference type="Gene3D" id="1.10.10.60">
    <property type="entry name" value="Homeodomain-like"/>
    <property type="match status" value="2"/>
</dbReference>
<reference evidence="5 8" key="1">
    <citation type="submission" date="2014-12" db="EMBL/GenBank/DDBJ databases">
        <title>Draft genome sequences of 10 type strains of Lactococcus.</title>
        <authorList>
            <person name="Sun Z."/>
            <person name="Zhong Z."/>
            <person name="Liu W."/>
            <person name="Zhang W."/>
            <person name="Zhang H."/>
        </authorList>
    </citation>
    <scope>NUCLEOTIDE SEQUENCE [LARGE SCALE GENOMIC DNA]</scope>
    <source>
        <strain evidence="5 8">DSM 22330</strain>
    </source>
</reference>
<dbReference type="InterPro" id="IPR020449">
    <property type="entry name" value="Tscrpt_reg_AraC-type_HTH"/>
</dbReference>
<dbReference type="Proteomes" id="UP000185655">
    <property type="component" value="Unassembled WGS sequence"/>
</dbReference>
<evidence type="ECO:0000313" key="5">
    <source>
        <dbReference type="EMBL" id="PCS01070.1"/>
    </source>
</evidence>
<evidence type="ECO:0000256" key="2">
    <source>
        <dbReference type="ARBA" id="ARBA00023125"/>
    </source>
</evidence>
<feature type="domain" description="HTH araC/xylS-type" evidence="4">
    <location>
        <begin position="118"/>
        <end position="215"/>
    </location>
</feature>
<dbReference type="EMBL" id="JXJT01000025">
    <property type="protein sequence ID" value="PCS01070.1"/>
    <property type="molecule type" value="Genomic_DNA"/>
</dbReference>
<accession>A0A1K2HDJ5</accession>
<evidence type="ECO:0000259" key="4">
    <source>
        <dbReference type="PROSITE" id="PS01124"/>
    </source>
</evidence>
<keyword evidence="2 6" id="KW-0238">DNA-binding</keyword>
<dbReference type="RefSeq" id="WP_031366009.1">
    <property type="nucleotide sequence ID" value="NZ_FPKS01000006.1"/>
</dbReference>
<dbReference type="PROSITE" id="PS01124">
    <property type="entry name" value="HTH_ARAC_FAMILY_2"/>
    <property type="match status" value="1"/>
</dbReference>
<dbReference type="Proteomes" id="UP000218979">
    <property type="component" value="Unassembled WGS sequence"/>
</dbReference>
<dbReference type="PANTHER" id="PTHR43280:SF28">
    <property type="entry name" value="HTH-TYPE TRANSCRIPTIONAL ACTIVATOR RHAS"/>
    <property type="match status" value="1"/>
</dbReference>
<dbReference type="STRING" id="1122154.SAMN02746068_01384"/>
<protein>
    <submittedName>
        <fullName evidence="6">AraC-type DNA-binding protein</fullName>
    </submittedName>
</protein>
<evidence type="ECO:0000256" key="3">
    <source>
        <dbReference type="ARBA" id="ARBA00023163"/>
    </source>
</evidence>
<dbReference type="InterPro" id="IPR018060">
    <property type="entry name" value="HTH_AraC"/>
</dbReference>
<evidence type="ECO:0000313" key="6">
    <source>
        <dbReference type="EMBL" id="SFZ74846.1"/>
    </source>
</evidence>